<gene>
    <name evidence="5 6" type="primary">ubiG</name>
    <name evidence="6" type="ORF">GCM10009069_19650</name>
</gene>
<comment type="caution">
    <text evidence="6">The sequence shown here is derived from an EMBL/GenBank/DDBJ whole genome shotgun (WGS) entry which is preliminary data.</text>
</comment>
<dbReference type="UniPathway" id="UPA00232"/>
<dbReference type="SUPFAM" id="SSF53335">
    <property type="entry name" value="S-adenosyl-L-methionine-dependent methyltransferases"/>
    <property type="match status" value="1"/>
</dbReference>
<reference evidence="6" key="1">
    <citation type="journal article" date="2014" name="Int. J. Syst. Evol. Microbiol.">
        <title>Complete genome sequence of Corynebacterium casei LMG S-19264T (=DSM 44701T), isolated from a smear-ripened cheese.</title>
        <authorList>
            <consortium name="US DOE Joint Genome Institute (JGI-PGF)"/>
            <person name="Walter F."/>
            <person name="Albersmeier A."/>
            <person name="Kalinowski J."/>
            <person name="Ruckert C."/>
        </authorList>
    </citation>
    <scope>NUCLEOTIDE SEQUENCE</scope>
    <source>
        <strain evidence="6">KCTC 32513</strain>
    </source>
</reference>
<sequence length="258" mass="28625">MAHAETTPEHLTSVSVDPREMESFSRMAHDWWNPNGMFRPLHVMNGARIDMIKNTVCEHFGRDPDADKPLEGLSLLDIGCGGGLLCEPMVRLGATVTGVDALERNVKTAKTHAEQMGVTVDYRHGTIEQMVEAEEPKFDVVLNMEVIEHVAIPRDFIADCAAMVRPGGLMTCSTINRTFKAFAFAIVGAEYVLRWLPRGTHQYEKFITPRELQTYLTAAGLNVEHVIGMSLNPITEQWRIGDDLSINYVTVATKPASG</sequence>
<dbReference type="EC" id="2.1.1.64" evidence="5"/>
<dbReference type="HAMAP" id="MF_00472">
    <property type="entry name" value="UbiG"/>
    <property type="match status" value="1"/>
</dbReference>
<organism evidence="6 7">
    <name type="scientific">Algimonas arctica</name>
    <dbReference type="NCBI Taxonomy" id="1479486"/>
    <lineage>
        <taxon>Bacteria</taxon>
        <taxon>Pseudomonadati</taxon>
        <taxon>Pseudomonadota</taxon>
        <taxon>Alphaproteobacteria</taxon>
        <taxon>Maricaulales</taxon>
        <taxon>Robiginitomaculaceae</taxon>
        <taxon>Algimonas</taxon>
    </lineage>
</organism>
<evidence type="ECO:0000256" key="1">
    <source>
        <dbReference type="ARBA" id="ARBA00022603"/>
    </source>
</evidence>
<dbReference type="Proteomes" id="UP000634004">
    <property type="component" value="Unassembled WGS sequence"/>
</dbReference>
<dbReference type="InterPro" id="IPR029063">
    <property type="entry name" value="SAM-dependent_MTases_sf"/>
</dbReference>
<comment type="function">
    <text evidence="5">O-methyltransferase that catalyzes the 2 O-methylation steps in the ubiquinone biosynthetic pathway.</text>
</comment>
<evidence type="ECO:0000256" key="5">
    <source>
        <dbReference type="HAMAP-Rule" id="MF_00472"/>
    </source>
</evidence>
<evidence type="ECO:0000313" key="6">
    <source>
        <dbReference type="EMBL" id="GHA96687.1"/>
    </source>
</evidence>
<dbReference type="Gene3D" id="3.40.50.150">
    <property type="entry name" value="Vaccinia Virus protein VP39"/>
    <property type="match status" value="1"/>
</dbReference>
<comment type="similarity">
    <text evidence="5">Belongs to the methyltransferase superfamily. UbiG/COQ3 family.</text>
</comment>
<evidence type="ECO:0000256" key="4">
    <source>
        <dbReference type="ARBA" id="ARBA00022691"/>
    </source>
</evidence>
<dbReference type="GO" id="GO:0102208">
    <property type="term" value="F:2-polyprenyl-6-hydroxyphenol methylase activity"/>
    <property type="evidence" value="ECO:0007669"/>
    <property type="project" value="UniProtKB-EC"/>
</dbReference>
<dbReference type="Pfam" id="PF13489">
    <property type="entry name" value="Methyltransf_23"/>
    <property type="match status" value="1"/>
</dbReference>
<evidence type="ECO:0000313" key="7">
    <source>
        <dbReference type="Proteomes" id="UP000634004"/>
    </source>
</evidence>
<reference evidence="6" key="2">
    <citation type="submission" date="2020-09" db="EMBL/GenBank/DDBJ databases">
        <authorList>
            <person name="Sun Q."/>
            <person name="Kim S."/>
        </authorList>
    </citation>
    <scope>NUCLEOTIDE SEQUENCE</scope>
    <source>
        <strain evidence="6">KCTC 32513</strain>
    </source>
</reference>
<keyword evidence="6" id="KW-0830">Ubiquinone</keyword>
<dbReference type="NCBIfam" id="TIGR01983">
    <property type="entry name" value="UbiG"/>
    <property type="match status" value="1"/>
</dbReference>
<feature type="binding site" evidence="5">
    <location>
        <position position="48"/>
    </location>
    <ligand>
        <name>S-adenosyl-L-methionine</name>
        <dbReference type="ChEBI" id="CHEBI:59789"/>
    </ligand>
</feature>
<keyword evidence="1 5" id="KW-0489">Methyltransferase</keyword>
<dbReference type="AlphaFoldDB" id="A0A8J3CRJ9"/>
<name>A0A8J3CRJ9_9PROT</name>
<keyword evidence="4 5" id="KW-0949">S-adenosyl-L-methionine</keyword>
<dbReference type="RefSeq" id="WP_189497932.1">
    <property type="nucleotide sequence ID" value="NZ_BMZH01000007.1"/>
</dbReference>
<feature type="binding site" evidence="5">
    <location>
        <position position="100"/>
    </location>
    <ligand>
        <name>S-adenosyl-L-methionine</name>
        <dbReference type="ChEBI" id="CHEBI:59789"/>
    </ligand>
</feature>
<feature type="binding site" evidence="5">
    <location>
        <position position="144"/>
    </location>
    <ligand>
        <name>S-adenosyl-L-methionine</name>
        <dbReference type="ChEBI" id="CHEBI:59789"/>
    </ligand>
</feature>
<protein>
    <recommendedName>
        <fullName evidence="5">Ubiquinone biosynthesis O-methyltransferase</fullName>
    </recommendedName>
    <alternativeName>
        <fullName evidence="5">2-polyprenyl-6-hydroxyphenol methylase</fullName>
        <ecNumber evidence="5">2.1.1.222</ecNumber>
    </alternativeName>
    <alternativeName>
        <fullName evidence="5">3-demethylubiquinone 3-O-methyltransferase</fullName>
        <ecNumber evidence="5">2.1.1.64</ecNumber>
    </alternativeName>
</protein>
<dbReference type="GO" id="GO:0010420">
    <property type="term" value="F:polyprenyldihydroxybenzoate methyltransferase activity"/>
    <property type="evidence" value="ECO:0007669"/>
    <property type="project" value="InterPro"/>
</dbReference>
<dbReference type="CDD" id="cd02440">
    <property type="entry name" value="AdoMet_MTases"/>
    <property type="match status" value="1"/>
</dbReference>
<keyword evidence="7" id="KW-1185">Reference proteome</keyword>
<evidence type="ECO:0000256" key="3">
    <source>
        <dbReference type="ARBA" id="ARBA00022688"/>
    </source>
</evidence>
<comment type="pathway">
    <text evidence="5">Cofactor biosynthesis; ubiquinone biosynthesis.</text>
</comment>
<dbReference type="PANTHER" id="PTHR43464">
    <property type="entry name" value="METHYLTRANSFERASE"/>
    <property type="match status" value="1"/>
</dbReference>
<evidence type="ECO:0000256" key="2">
    <source>
        <dbReference type="ARBA" id="ARBA00022679"/>
    </source>
</evidence>
<dbReference type="GO" id="GO:0061542">
    <property type="term" value="F:3-demethylubiquinol 3-O-methyltransferase activity"/>
    <property type="evidence" value="ECO:0007669"/>
    <property type="project" value="UniProtKB-UniRule"/>
</dbReference>
<dbReference type="EMBL" id="BMZH01000007">
    <property type="protein sequence ID" value="GHA96687.1"/>
    <property type="molecule type" value="Genomic_DNA"/>
</dbReference>
<comment type="catalytic activity">
    <reaction evidence="5">
        <text>a 3-demethylubiquinol + S-adenosyl-L-methionine = a ubiquinol + S-adenosyl-L-homocysteine + H(+)</text>
        <dbReference type="Rhea" id="RHEA:44380"/>
        <dbReference type="Rhea" id="RHEA-COMP:9566"/>
        <dbReference type="Rhea" id="RHEA-COMP:10914"/>
        <dbReference type="ChEBI" id="CHEBI:15378"/>
        <dbReference type="ChEBI" id="CHEBI:17976"/>
        <dbReference type="ChEBI" id="CHEBI:57856"/>
        <dbReference type="ChEBI" id="CHEBI:59789"/>
        <dbReference type="ChEBI" id="CHEBI:84422"/>
        <dbReference type="EC" id="2.1.1.64"/>
    </reaction>
</comment>
<comment type="catalytic activity">
    <reaction evidence="5">
        <text>a 3-(all-trans-polyprenyl)benzene-1,2-diol + S-adenosyl-L-methionine = a 2-methoxy-6-(all-trans-polyprenyl)phenol + S-adenosyl-L-homocysteine + H(+)</text>
        <dbReference type="Rhea" id="RHEA:31411"/>
        <dbReference type="Rhea" id="RHEA-COMP:9550"/>
        <dbReference type="Rhea" id="RHEA-COMP:9551"/>
        <dbReference type="ChEBI" id="CHEBI:15378"/>
        <dbReference type="ChEBI" id="CHEBI:57856"/>
        <dbReference type="ChEBI" id="CHEBI:59789"/>
        <dbReference type="ChEBI" id="CHEBI:62729"/>
        <dbReference type="ChEBI" id="CHEBI:62731"/>
        <dbReference type="EC" id="2.1.1.222"/>
    </reaction>
</comment>
<accession>A0A8J3CRJ9</accession>
<keyword evidence="3 5" id="KW-0831">Ubiquinone biosynthesis</keyword>
<dbReference type="EC" id="2.1.1.222" evidence="5"/>
<dbReference type="InterPro" id="IPR010233">
    <property type="entry name" value="UbiG_MeTrfase"/>
</dbReference>
<dbReference type="GO" id="GO:0032259">
    <property type="term" value="P:methylation"/>
    <property type="evidence" value="ECO:0007669"/>
    <property type="project" value="UniProtKB-KW"/>
</dbReference>
<dbReference type="PANTHER" id="PTHR43464:SF19">
    <property type="entry name" value="UBIQUINONE BIOSYNTHESIS O-METHYLTRANSFERASE, MITOCHONDRIAL"/>
    <property type="match status" value="1"/>
</dbReference>
<keyword evidence="2 5" id="KW-0808">Transferase</keyword>
<feature type="binding site" evidence="5">
    <location>
        <position position="79"/>
    </location>
    <ligand>
        <name>S-adenosyl-L-methionine</name>
        <dbReference type="ChEBI" id="CHEBI:59789"/>
    </ligand>
</feature>
<proteinExistence type="inferred from homology"/>